<dbReference type="GO" id="GO:0006487">
    <property type="term" value="P:protein N-linked glycosylation"/>
    <property type="evidence" value="ECO:0007669"/>
    <property type="project" value="TreeGrafter"/>
</dbReference>
<keyword evidence="2 6" id="KW-0328">Glycosyltransferase</keyword>
<evidence type="ECO:0000256" key="3">
    <source>
        <dbReference type="ARBA" id="ARBA00022679"/>
    </source>
</evidence>
<dbReference type="InterPro" id="IPR006759">
    <property type="entry name" value="Glyco_transf_54"/>
</dbReference>
<dbReference type="Pfam" id="PF23524">
    <property type="entry name" value="MGAT4A_C"/>
    <property type="match status" value="1"/>
</dbReference>
<organism evidence="6 7">
    <name type="scientific">Stegodyphus mimosarum</name>
    <name type="common">African social velvet spider</name>
    <dbReference type="NCBI Taxonomy" id="407821"/>
    <lineage>
        <taxon>Eukaryota</taxon>
        <taxon>Metazoa</taxon>
        <taxon>Ecdysozoa</taxon>
        <taxon>Arthropoda</taxon>
        <taxon>Chelicerata</taxon>
        <taxon>Arachnida</taxon>
        <taxon>Araneae</taxon>
        <taxon>Araneomorphae</taxon>
        <taxon>Entelegynae</taxon>
        <taxon>Eresoidea</taxon>
        <taxon>Eresidae</taxon>
        <taxon>Stegodyphus</taxon>
    </lineage>
</organism>
<evidence type="ECO:0000259" key="4">
    <source>
        <dbReference type="Pfam" id="PF04666"/>
    </source>
</evidence>
<dbReference type="PANTHER" id="PTHR12062:SF33">
    <property type="entry name" value="ALPHA-1,6-MANNOSYL-GLYCOPROTEIN 4-BETA-N-ACETYLGLUCOSAMINYLTRANSFERASE-LIKE"/>
    <property type="match status" value="1"/>
</dbReference>
<sequence>MDAEERELVTVLVLFADSDAKLRKKRAKETAVQFSDSVSSGVLLLIQLVPEYYPKKQIIRRTFNDSIDRIQWRSKQVLDFAFLLNCSQNLSKYFLILEDDIIATKDYVSAIQKFVNSKSNNDWVSLTFSGFYIIGRLFRTKDLKKLSDFLLMFHLEKPVDLLIMQFLDLLVPSTQYVTRRIPGLFQHIGLFSSLDGKVQKAKDASFSSNFRVFHFENPPADVVTTLKVYKKHYPESCYYPSNKFFWGSAPKVNDTFDVILRKSTKIRRIFINSGHKSHPEDVIKYAELQSSPYYKNMITDRKAHCKDFRSIAVFEKGKVDVSLSRLERVQCLRIEFTKKQ</sequence>
<protein>
    <submittedName>
        <fullName evidence="6">Alpha-1,3-mannosyl-glycoprotein 4-beta-N-acetylglucosaminyltransferase C</fullName>
    </submittedName>
</protein>
<evidence type="ECO:0000313" key="7">
    <source>
        <dbReference type="Proteomes" id="UP000054359"/>
    </source>
</evidence>
<evidence type="ECO:0000259" key="5">
    <source>
        <dbReference type="Pfam" id="PF23524"/>
    </source>
</evidence>
<evidence type="ECO:0000256" key="1">
    <source>
        <dbReference type="ARBA" id="ARBA00004922"/>
    </source>
</evidence>
<dbReference type="PANTHER" id="PTHR12062">
    <property type="entry name" value="N-ACETYLGLUCOSAMINYLTRANSFERASE VI"/>
    <property type="match status" value="1"/>
</dbReference>
<evidence type="ECO:0000256" key="2">
    <source>
        <dbReference type="ARBA" id="ARBA00022676"/>
    </source>
</evidence>
<dbReference type="EMBL" id="KK120473">
    <property type="protein sequence ID" value="KFM78347.1"/>
    <property type="molecule type" value="Genomic_DNA"/>
</dbReference>
<comment type="pathway">
    <text evidence="1">Protein modification; protein glycosylation.</text>
</comment>
<feature type="non-terminal residue" evidence="6">
    <location>
        <position position="340"/>
    </location>
</feature>
<feature type="domain" description="MGAT4 conserved region" evidence="4">
    <location>
        <begin position="2"/>
        <end position="206"/>
    </location>
</feature>
<feature type="domain" description="MGAT4 A/B/C C-terminal" evidence="5">
    <location>
        <begin position="220"/>
        <end position="339"/>
    </location>
</feature>
<dbReference type="InterPro" id="IPR056576">
    <property type="entry name" value="MGAT4_A/B/C_C"/>
</dbReference>
<dbReference type="AlphaFoldDB" id="A0A087ULV8"/>
<dbReference type="Pfam" id="PF04666">
    <property type="entry name" value="MGAT4_cons"/>
    <property type="match status" value="1"/>
</dbReference>
<dbReference type="STRING" id="407821.A0A087ULV8"/>
<evidence type="ECO:0000313" key="6">
    <source>
        <dbReference type="EMBL" id="KFM78347.1"/>
    </source>
</evidence>
<dbReference type="InterPro" id="IPR057279">
    <property type="entry name" value="MGAT4"/>
</dbReference>
<proteinExistence type="predicted"/>
<gene>
    <name evidence="6" type="ORF">X975_00137</name>
</gene>
<dbReference type="GO" id="GO:0008375">
    <property type="term" value="F:acetylglucosaminyltransferase activity"/>
    <property type="evidence" value="ECO:0007669"/>
    <property type="project" value="TreeGrafter"/>
</dbReference>
<dbReference type="Proteomes" id="UP000054359">
    <property type="component" value="Unassembled WGS sequence"/>
</dbReference>
<dbReference type="OMA" id="IEDDVQC"/>
<keyword evidence="7" id="KW-1185">Reference proteome</keyword>
<keyword evidence="3 6" id="KW-0808">Transferase</keyword>
<accession>A0A087ULV8</accession>
<name>A0A087ULV8_STEMI</name>
<dbReference type="OrthoDB" id="2016523at2759"/>
<reference evidence="6 7" key="1">
    <citation type="submission" date="2013-11" db="EMBL/GenBank/DDBJ databases">
        <title>Genome sequencing of Stegodyphus mimosarum.</title>
        <authorList>
            <person name="Bechsgaard J."/>
        </authorList>
    </citation>
    <scope>NUCLEOTIDE SEQUENCE [LARGE SCALE GENOMIC DNA]</scope>
</reference>